<dbReference type="EMBL" id="JBHLWV010000012">
    <property type="protein sequence ID" value="MFC0314093.1"/>
    <property type="molecule type" value="Genomic_DNA"/>
</dbReference>
<dbReference type="RefSeq" id="WP_382361488.1">
    <property type="nucleotide sequence ID" value="NZ_JBHLWV010000012.1"/>
</dbReference>
<feature type="region of interest" description="Disordered" evidence="1">
    <location>
        <begin position="91"/>
        <end position="173"/>
    </location>
</feature>
<feature type="compositionally biased region" description="Low complexity" evidence="1">
    <location>
        <begin position="153"/>
        <end position="173"/>
    </location>
</feature>
<name>A0ABV6H5E4_9ACTN</name>
<evidence type="ECO:0000256" key="1">
    <source>
        <dbReference type="SAM" id="MobiDB-lite"/>
    </source>
</evidence>
<proteinExistence type="predicted"/>
<keyword evidence="2" id="KW-0812">Transmembrane</keyword>
<organism evidence="3 4">
    <name type="scientific">Gordonia phosphorivorans</name>
    <dbReference type="NCBI Taxonomy" id="1056982"/>
    <lineage>
        <taxon>Bacteria</taxon>
        <taxon>Bacillati</taxon>
        <taxon>Actinomycetota</taxon>
        <taxon>Actinomycetes</taxon>
        <taxon>Mycobacteriales</taxon>
        <taxon>Gordoniaceae</taxon>
        <taxon>Gordonia</taxon>
    </lineage>
</organism>
<gene>
    <name evidence="3" type="ORF">ACFFJD_04390</name>
</gene>
<sequence length="173" mass="18951">MMGDDLQRSAGSDGGLDEDGLLTTDEMEAIAASKEAESEEEPTRWQRLWTRISHVYRTRMRTTTLVLVIAFFGSVLLYGYTTSYYGVAPTTSNQQRQQQNEQRWVPESTPAPSSTSRTPESTTSETTETSTPSSTSPSRSGPLDFLFPQNQDTTESPTPGGETTAPTTSVPAR</sequence>
<accession>A0ABV6H5E4</accession>
<feature type="region of interest" description="Disordered" evidence="1">
    <location>
        <begin position="1"/>
        <end position="23"/>
    </location>
</feature>
<keyword evidence="4" id="KW-1185">Reference proteome</keyword>
<evidence type="ECO:0000313" key="3">
    <source>
        <dbReference type="EMBL" id="MFC0314093.1"/>
    </source>
</evidence>
<evidence type="ECO:0008006" key="5">
    <source>
        <dbReference type="Google" id="ProtNLM"/>
    </source>
</evidence>
<comment type="caution">
    <text evidence="3">The sequence shown here is derived from an EMBL/GenBank/DDBJ whole genome shotgun (WGS) entry which is preliminary data.</text>
</comment>
<keyword evidence="2" id="KW-1133">Transmembrane helix</keyword>
<feature type="transmembrane region" description="Helical" evidence="2">
    <location>
        <begin position="65"/>
        <end position="87"/>
    </location>
</feature>
<feature type="compositionally biased region" description="Low complexity" evidence="1">
    <location>
        <begin position="93"/>
        <end position="140"/>
    </location>
</feature>
<evidence type="ECO:0000256" key="2">
    <source>
        <dbReference type="SAM" id="Phobius"/>
    </source>
</evidence>
<dbReference type="Proteomes" id="UP001589783">
    <property type="component" value="Unassembled WGS sequence"/>
</dbReference>
<reference evidence="3 4" key="1">
    <citation type="submission" date="2024-09" db="EMBL/GenBank/DDBJ databases">
        <authorList>
            <person name="Sun Q."/>
            <person name="Mori K."/>
        </authorList>
    </citation>
    <scope>NUCLEOTIDE SEQUENCE [LARGE SCALE GENOMIC DNA]</scope>
    <source>
        <strain evidence="3 4">CCM 7957</strain>
    </source>
</reference>
<protein>
    <recommendedName>
        <fullName evidence="5">Transmembrane protein</fullName>
    </recommendedName>
</protein>
<evidence type="ECO:0000313" key="4">
    <source>
        <dbReference type="Proteomes" id="UP001589783"/>
    </source>
</evidence>
<keyword evidence="2" id="KW-0472">Membrane</keyword>